<feature type="region of interest" description="Disordered" evidence="2">
    <location>
        <begin position="234"/>
        <end position="273"/>
    </location>
</feature>
<keyword evidence="1" id="KW-0175">Coiled coil</keyword>
<comment type="caution">
    <text evidence="3">The sequence shown here is derived from an EMBL/GenBank/DDBJ whole genome shotgun (WGS) entry which is preliminary data.</text>
</comment>
<feature type="coiled-coil region" evidence="1">
    <location>
        <begin position="316"/>
        <end position="350"/>
    </location>
</feature>
<keyword evidence="4" id="KW-1185">Reference proteome</keyword>
<proteinExistence type="predicted"/>
<feature type="coiled-coil region" evidence="1">
    <location>
        <begin position="386"/>
        <end position="413"/>
    </location>
</feature>
<evidence type="ECO:0000313" key="4">
    <source>
        <dbReference type="Proteomes" id="UP000186817"/>
    </source>
</evidence>
<evidence type="ECO:0000313" key="3">
    <source>
        <dbReference type="EMBL" id="OLQ14424.1"/>
    </source>
</evidence>
<dbReference type="EMBL" id="LSRX01000015">
    <property type="protein sequence ID" value="OLQ14424.1"/>
    <property type="molecule type" value="Genomic_DNA"/>
</dbReference>
<feature type="region of interest" description="Disordered" evidence="2">
    <location>
        <begin position="121"/>
        <end position="217"/>
    </location>
</feature>
<evidence type="ECO:0000256" key="2">
    <source>
        <dbReference type="SAM" id="MobiDB-lite"/>
    </source>
</evidence>
<dbReference type="OrthoDB" id="420868at2759"/>
<reference evidence="3 4" key="1">
    <citation type="submission" date="2016-02" db="EMBL/GenBank/DDBJ databases">
        <title>Genome analysis of coral dinoflagellate symbionts highlights evolutionary adaptations to a symbiotic lifestyle.</title>
        <authorList>
            <person name="Aranda M."/>
            <person name="Li Y."/>
            <person name="Liew Y.J."/>
            <person name="Baumgarten S."/>
            <person name="Simakov O."/>
            <person name="Wilson M."/>
            <person name="Piel J."/>
            <person name="Ashoor H."/>
            <person name="Bougouffa S."/>
            <person name="Bajic V.B."/>
            <person name="Ryu T."/>
            <person name="Ravasi T."/>
            <person name="Bayer T."/>
            <person name="Micklem G."/>
            <person name="Kim H."/>
            <person name="Bhak J."/>
            <person name="Lajeunesse T.C."/>
            <person name="Voolstra C.R."/>
        </authorList>
    </citation>
    <scope>NUCLEOTIDE SEQUENCE [LARGE SCALE GENOMIC DNA]</scope>
    <source>
        <strain evidence="3 4">CCMP2467</strain>
    </source>
</reference>
<protein>
    <submittedName>
        <fullName evidence="3">Uncharacterized protein</fullName>
    </submittedName>
</protein>
<gene>
    <name evidence="3" type="ORF">AK812_SmicGene1448</name>
</gene>
<organism evidence="3 4">
    <name type="scientific">Symbiodinium microadriaticum</name>
    <name type="common">Dinoflagellate</name>
    <name type="synonym">Zooxanthella microadriatica</name>
    <dbReference type="NCBI Taxonomy" id="2951"/>
    <lineage>
        <taxon>Eukaryota</taxon>
        <taxon>Sar</taxon>
        <taxon>Alveolata</taxon>
        <taxon>Dinophyceae</taxon>
        <taxon>Suessiales</taxon>
        <taxon>Symbiodiniaceae</taxon>
        <taxon>Symbiodinium</taxon>
    </lineage>
</organism>
<sequence>MYQPAYRPNRGLSPAGPSPFAPNLGRGPGGCGAPWTSSMPSYDPPPSSTGLHRPLDRGLGIDAQFPRNFPSAGAPEFGTIPGSCLHREHEYIPDHFGERWRHTEQLPRSRVDAFRHMDRYSDPFAQQRSTDMRPGPLRGWEDTGFGDRPDAGRWDPLPGGEPDFGLPRPTGASEPTRVGRWRQPQPQPNPMQPGSFASYTQPEMHRPFQAPPSMTEAWNDIGFGSAWEARKDLPHSFGLGMPPEARKGPPSAMDPRFGTAPAEGPAVDRKPPSTCEARKDLAAPAAEAPTVIVMGDGCVKDPGLNDAPQAAAQSPAMAAFERLKGCEAQLESARAELRTTEDALQTLQVSPGQAWNDLAQLEARLDQLQCKGIDFVSTEGLSTEDEESARTKRRQLTKAVANLQDQVEAVFDRLKSARGT</sequence>
<feature type="compositionally biased region" description="Basic and acidic residues" evidence="2">
    <location>
        <begin position="139"/>
        <end position="153"/>
    </location>
</feature>
<name>A0A1Q9F405_SYMMI</name>
<evidence type="ECO:0000256" key="1">
    <source>
        <dbReference type="SAM" id="Coils"/>
    </source>
</evidence>
<feature type="region of interest" description="Disordered" evidence="2">
    <location>
        <begin position="1"/>
        <end position="60"/>
    </location>
</feature>
<accession>A0A1Q9F405</accession>
<dbReference type="AlphaFoldDB" id="A0A1Q9F405"/>
<dbReference type="Proteomes" id="UP000186817">
    <property type="component" value="Unassembled WGS sequence"/>
</dbReference>